<feature type="domain" description="Radical SAM core" evidence="8">
    <location>
        <begin position="40"/>
        <end position="284"/>
    </location>
</feature>
<dbReference type="SUPFAM" id="SSF102114">
    <property type="entry name" value="Radical SAM enzymes"/>
    <property type="match status" value="1"/>
</dbReference>
<dbReference type="GO" id="GO:0046872">
    <property type="term" value="F:metal ion binding"/>
    <property type="evidence" value="ECO:0007669"/>
    <property type="project" value="UniProtKB-KW"/>
</dbReference>
<dbReference type="PANTHER" id="PTHR43273">
    <property type="entry name" value="ANAEROBIC SULFATASE-MATURATING ENZYME HOMOLOG ASLB-RELATED"/>
    <property type="match status" value="1"/>
</dbReference>
<dbReference type="CDD" id="cd21109">
    <property type="entry name" value="SPASM"/>
    <property type="match status" value="1"/>
</dbReference>
<dbReference type="PROSITE" id="PS51918">
    <property type="entry name" value="RADICAL_SAM"/>
    <property type="match status" value="1"/>
</dbReference>
<dbReference type="AlphaFoldDB" id="A0A1H9Y6P3"/>
<dbReference type="InterPro" id="IPR023885">
    <property type="entry name" value="4Fe4S-binding_SPASM_dom"/>
</dbReference>
<evidence type="ECO:0000259" key="8">
    <source>
        <dbReference type="PROSITE" id="PS51918"/>
    </source>
</evidence>
<proteinExistence type="inferred from homology"/>
<dbReference type="Pfam" id="PF13186">
    <property type="entry name" value="SPASM"/>
    <property type="match status" value="1"/>
</dbReference>
<evidence type="ECO:0000256" key="1">
    <source>
        <dbReference type="ARBA" id="ARBA00001966"/>
    </source>
</evidence>
<dbReference type="InterPro" id="IPR058240">
    <property type="entry name" value="rSAM_sf"/>
</dbReference>
<dbReference type="PANTHER" id="PTHR43273:SF3">
    <property type="entry name" value="ANAEROBIC SULFATASE-MATURATING ENZYME HOMOLOG ASLB-RELATED"/>
    <property type="match status" value="1"/>
</dbReference>
<reference evidence="9 10" key="1">
    <citation type="submission" date="2016-10" db="EMBL/GenBank/DDBJ databases">
        <authorList>
            <person name="de Groot N.N."/>
        </authorList>
    </citation>
    <scope>NUCLEOTIDE SEQUENCE [LARGE SCALE GENOMIC DNA]</scope>
    <source>
        <strain evidence="9 10">DSM 1801</strain>
    </source>
</reference>
<dbReference type="InterPro" id="IPR013785">
    <property type="entry name" value="Aldolase_TIM"/>
</dbReference>
<evidence type="ECO:0000313" key="10">
    <source>
        <dbReference type="Proteomes" id="UP000199800"/>
    </source>
</evidence>
<accession>A0A1H9Y6P3</accession>
<dbReference type="STRING" id="29364.SAMN04487772_101156"/>
<dbReference type="InterPro" id="IPR034391">
    <property type="entry name" value="AdoMet-like_SPASM_containing"/>
</dbReference>
<dbReference type="SFLD" id="SFLDG01067">
    <property type="entry name" value="SPASM/twitch_domain_containing"/>
    <property type="match status" value="1"/>
</dbReference>
<evidence type="ECO:0000256" key="5">
    <source>
        <dbReference type="ARBA" id="ARBA00023004"/>
    </source>
</evidence>
<comment type="cofactor">
    <cofactor evidence="1">
        <name>[4Fe-4S] cluster</name>
        <dbReference type="ChEBI" id="CHEBI:49883"/>
    </cofactor>
</comment>
<dbReference type="SFLD" id="SFLDG01387">
    <property type="entry name" value="BtrN-like_SPASM_domain_contain"/>
    <property type="match status" value="1"/>
</dbReference>
<evidence type="ECO:0000256" key="2">
    <source>
        <dbReference type="ARBA" id="ARBA00022485"/>
    </source>
</evidence>
<dbReference type="InterPro" id="IPR007197">
    <property type="entry name" value="rSAM"/>
</dbReference>
<dbReference type="Pfam" id="PF04055">
    <property type="entry name" value="Radical_SAM"/>
    <property type="match status" value="1"/>
</dbReference>
<dbReference type="Proteomes" id="UP000199800">
    <property type="component" value="Unassembled WGS sequence"/>
</dbReference>
<dbReference type="RefSeq" id="WP_092475036.1">
    <property type="nucleotide sequence ID" value="NZ_FOHN01000001.1"/>
</dbReference>
<organism evidence="9 10">
    <name type="scientific">[Clostridium] polysaccharolyticum</name>
    <dbReference type="NCBI Taxonomy" id="29364"/>
    <lineage>
        <taxon>Bacteria</taxon>
        <taxon>Bacillati</taxon>
        <taxon>Bacillota</taxon>
        <taxon>Clostridia</taxon>
        <taxon>Lachnospirales</taxon>
        <taxon>Lachnospiraceae</taxon>
    </lineage>
</organism>
<keyword evidence="3" id="KW-0949">S-adenosyl-L-methionine</keyword>
<keyword evidence="5" id="KW-0408">Iron</keyword>
<dbReference type="GO" id="GO:0016491">
    <property type="term" value="F:oxidoreductase activity"/>
    <property type="evidence" value="ECO:0007669"/>
    <property type="project" value="InterPro"/>
</dbReference>
<protein>
    <submittedName>
        <fullName evidence="9">Radical SAM superfamily enzyme, MoaA/NifB/PqqE/SkfB family</fullName>
    </submittedName>
</protein>
<dbReference type="CDD" id="cd01335">
    <property type="entry name" value="Radical_SAM"/>
    <property type="match status" value="1"/>
</dbReference>
<evidence type="ECO:0000256" key="7">
    <source>
        <dbReference type="ARBA" id="ARBA00023601"/>
    </source>
</evidence>
<name>A0A1H9Y6P3_9FIRM</name>
<keyword evidence="10" id="KW-1185">Reference proteome</keyword>
<comment type="similarity">
    <text evidence="7">Belongs to the radical SAM superfamily. Anaerobic sulfatase-maturating enzyme family.</text>
</comment>
<evidence type="ECO:0000256" key="6">
    <source>
        <dbReference type="ARBA" id="ARBA00023014"/>
    </source>
</evidence>
<keyword evidence="4" id="KW-0479">Metal-binding</keyword>
<evidence type="ECO:0000256" key="4">
    <source>
        <dbReference type="ARBA" id="ARBA00022723"/>
    </source>
</evidence>
<gene>
    <name evidence="9" type="ORF">SAMN04487772_101156</name>
</gene>
<dbReference type="InterPro" id="IPR023867">
    <property type="entry name" value="Sulphatase_maturase_rSAM"/>
</dbReference>
<dbReference type="GO" id="GO:0051536">
    <property type="term" value="F:iron-sulfur cluster binding"/>
    <property type="evidence" value="ECO:0007669"/>
    <property type="project" value="UniProtKB-KW"/>
</dbReference>
<dbReference type="OrthoDB" id="9810775at2"/>
<sequence>MKQPKTTRKLSKEEAVILAKAAKNMSIVSKGLRESAEFSTDMPLILGFKLTNKCNLRCKTCYEWNEQGYHHNMSAEMKNQELDPELFDKVMKETSSVKSNVYLWGGEPLFHSEFSKLSYVLEREKRITAMCTNGILIDKRMDDILRFDHNLELLIAVDGFEEENDEIRGKGNYQKVMHHIKTLLDMRKKGQFKGKISVHCVLSGNMVDKMYDFLEYMEEIGVDYVIVCYPWYIAPETSVRMDHYYEEHFGTCTSSVASWHAFKFKYPEEEYEKIFAIHKRISERTWKNQVKFQPNLELDQIVPFLEDRNVVENAYCCYSVADRMEILPDGTVTTCKHFPEFIVGDLKKNTVKEIWKNEKYNQIRKMVQTGNMPVCTKCNNLYLHGRKKEKGC</sequence>
<evidence type="ECO:0000256" key="3">
    <source>
        <dbReference type="ARBA" id="ARBA00022691"/>
    </source>
</evidence>
<keyword evidence="2" id="KW-0004">4Fe-4S</keyword>
<evidence type="ECO:0000313" key="9">
    <source>
        <dbReference type="EMBL" id="SES64092.1"/>
    </source>
</evidence>
<keyword evidence="6" id="KW-0411">Iron-sulfur</keyword>
<dbReference type="EMBL" id="FOHN01000001">
    <property type="protein sequence ID" value="SES64092.1"/>
    <property type="molecule type" value="Genomic_DNA"/>
</dbReference>
<dbReference type="SFLD" id="SFLDS00029">
    <property type="entry name" value="Radical_SAM"/>
    <property type="match status" value="1"/>
</dbReference>
<dbReference type="Gene3D" id="3.20.20.70">
    <property type="entry name" value="Aldolase class I"/>
    <property type="match status" value="1"/>
</dbReference>